<name>A0A7R9YFY6_DIALT</name>
<dbReference type="AlphaFoldDB" id="A0A7R9YFY6"/>
<organism evidence="5">
    <name type="scientific">Diacronema lutheri</name>
    <name type="common">Unicellular marine alga</name>
    <name type="synonym">Monochrysis lutheri</name>
    <dbReference type="NCBI Taxonomy" id="2081491"/>
    <lineage>
        <taxon>Eukaryota</taxon>
        <taxon>Haptista</taxon>
        <taxon>Haptophyta</taxon>
        <taxon>Pavlovophyceae</taxon>
        <taxon>Pavlovales</taxon>
        <taxon>Pavlovaceae</taxon>
        <taxon>Diacronema</taxon>
    </lineage>
</organism>
<dbReference type="GO" id="GO:0061512">
    <property type="term" value="P:protein localization to cilium"/>
    <property type="evidence" value="ECO:0007669"/>
    <property type="project" value="TreeGrafter"/>
</dbReference>
<comment type="subcellular location">
    <subcellularLocation>
        <location evidence="1">Cell projection</location>
        <location evidence="1">Cilium</location>
    </subcellularLocation>
</comment>
<evidence type="ECO:0000313" key="5">
    <source>
        <dbReference type="EMBL" id="CAD8265971.1"/>
    </source>
</evidence>
<reference evidence="5" key="1">
    <citation type="submission" date="2021-01" db="EMBL/GenBank/DDBJ databases">
        <authorList>
            <person name="Corre E."/>
            <person name="Pelletier E."/>
            <person name="Niang G."/>
            <person name="Scheremetjew M."/>
            <person name="Finn R."/>
            <person name="Kale V."/>
            <person name="Holt S."/>
            <person name="Cochrane G."/>
            <person name="Meng A."/>
            <person name="Brown T."/>
            <person name="Cohen L."/>
        </authorList>
    </citation>
    <scope>NUCLEOTIDE SEQUENCE</scope>
    <source>
        <strain evidence="5">RCC1537</strain>
    </source>
</reference>
<dbReference type="InterPro" id="IPR028172">
    <property type="entry name" value="FT20"/>
</dbReference>
<dbReference type="GO" id="GO:0097730">
    <property type="term" value="C:non-motile cilium"/>
    <property type="evidence" value="ECO:0007669"/>
    <property type="project" value="TreeGrafter"/>
</dbReference>
<dbReference type="EMBL" id="HBEB01000410">
    <property type="protein sequence ID" value="CAD8265971.1"/>
    <property type="molecule type" value="Transcribed_RNA"/>
</dbReference>
<sequence length="132" mass="15268">MGRAMTAATHLSVEKDGIRLLPPEKLEQATALQEDCSEFLSKTKQFHQIVTDFMHVMDAKQAMIDKQKLRAIGLGNKVLGQEEVRKRRQRELQATVFERKAELERLRAQRDSLARVEQEQRALIERLQNNEA</sequence>
<feature type="coiled-coil region" evidence="4">
    <location>
        <begin position="99"/>
        <end position="130"/>
    </location>
</feature>
<evidence type="ECO:0000256" key="3">
    <source>
        <dbReference type="ARBA" id="ARBA00023273"/>
    </source>
</evidence>
<accession>A0A7R9YFY6</accession>
<dbReference type="PANTHER" id="PTHR31978:SF1">
    <property type="entry name" value="INTRAFLAGELLAR TRANSPORT PROTEIN 20 HOMOLOG"/>
    <property type="match status" value="1"/>
</dbReference>
<evidence type="ECO:0000256" key="4">
    <source>
        <dbReference type="SAM" id="Coils"/>
    </source>
</evidence>
<keyword evidence="3" id="KW-0966">Cell projection</keyword>
<dbReference type="GO" id="GO:0036064">
    <property type="term" value="C:ciliary basal body"/>
    <property type="evidence" value="ECO:0007669"/>
    <property type="project" value="TreeGrafter"/>
</dbReference>
<evidence type="ECO:0000256" key="1">
    <source>
        <dbReference type="ARBA" id="ARBA00004138"/>
    </source>
</evidence>
<gene>
    <name evidence="5" type="ORF">PLUT1463_LOCUS252</name>
</gene>
<dbReference type="GO" id="GO:0060271">
    <property type="term" value="P:cilium assembly"/>
    <property type="evidence" value="ECO:0007669"/>
    <property type="project" value="TreeGrafter"/>
</dbReference>
<dbReference type="PANTHER" id="PTHR31978">
    <property type="entry name" value="INTRAFLAGELLAR TRANSPORT PROTEIN 20 HOMOLOG"/>
    <property type="match status" value="1"/>
</dbReference>
<keyword evidence="2 4" id="KW-0175">Coiled coil</keyword>
<evidence type="ECO:0008006" key="6">
    <source>
        <dbReference type="Google" id="ProtNLM"/>
    </source>
</evidence>
<dbReference type="GO" id="GO:0005737">
    <property type="term" value="C:cytoplasm"/>
    <property type="evidence" value="ECO:0007669"/>
    <property type="project" value="TreeGrafter"/>
</dbReference>
<dbReference type="GO" id="GO:0030990">
    <property type="term" value="C:intraciliary transport particle"/>
    <property type="evidence" value="ECO:0007669"/>
    <property type="project" value="TreeGrafter"/>
</dbReference>
<proteinExistence type="predicted"/>
<protein>
    <recommendedName>
        <fullName evidence="6">Intraflagellar transport protein 20</fullName>
    </recommendedName>
</protein>
<evidence type="ECO:0000256" key="2">
    <source>
        <dbReference type="ARBA" id="ARBA00023054"/>
    </source>
</evidence>
<dbReference type="GO" id="GO:0097546">
    <property type="term" value="C:ciliary base"/>
    <property type="evidence" value="ECO:0007669"/>
    <property type="project" value="TreeGrafter"/>
</dbReference>
<dbReference type="Pfam" id="PF14931">
    <property type="entry name" value="IFT20"/>
    <property type="match status" value="1"/>
</dbReference>